<proteinExistence type="predicted"/>
<dbReference type="Proteomes" id="UP000281553">
    <property type="component" value="Unassembled WGS sequence"/>
</dbReference>
<dbReference type="EMBL" id="UYRU01045632">
    <property type="protein sequence ID" value="VDN08698.1"/>
    <property type="molecule type" value="Genomic_DNA"/>
</dbReference>
<gene>
    <name evidence="2" type="ORF">DILT_LOCUS4529</name>
</gene>
<feature type="compositionally biased region" description="Polar residues" evidence="1">
    <location>
        <begin position="44"/>
        <end position="56"/>
    </location>
</feature>
<name>A0A3P7LFI0_DIBLA</name>
<evidence type="ECO:0000256" key="1">
    <source>
        <dbReference type="SAM" id="MobiDB-lite"/>
    </source>
</evidence>
<feature type="region of interest" description="Disordered" evidence="1">
    <location>
        <begin position="110"/>
        <end position="157"/>
    </location>
</feature>
<feature type="compositionally biased region" description="Low complexity" evidence="1">
    <location>
        <begin position="33"/>
        <end position="43"/>
    </location>
</feature>
<organism evidence="2 3">
    <name type="scientific">Dibothriocephalus latus</name>
    <name type="common">Fish tapeworm</name>
    <name type="synonym">Diphyllobothrium latum</name>
    <dbReference type="NCBI Taxonomy" id="60516"/>
    <lineage>
        <taxon>Eukaryota</taxon>
        <taxon>Metazoa</taxon>
        <taxon>Spiralia</taxon>
        <taxon>Lophotrochozoa</taxon>
        <taxon>Platyhelminthes</taxon>
        <taxon>Cestoda</taxon>
        <taxon>Eucestoda</taxon>
        <taxon>Diphyllobothriidea</taxon>
        <taxon>Diphyllobothriidae</taxon>
        <taxon>Dibothriocephalus</taxon>
    </lineage>
</organism>
<keyword evidence="3" id="KW-1185">Reference proteome</keyword>
<feature type="region of interest" description="Disordered" evidence="1">
    <location>
        <begin position="1"/>
        <end position="61"/>
    </location>
</feature>
<accession>A0A3P7LFI0</accession>
<reference evidence="2 3" key="1">
    <citation type="submission" date="2018-11" db="EMBL/GenBank/DDBJ databases">
        <authorList>
            <consortium name="Pathogen Informatics"/>
        </authorList>
    </citation>
    <scope>NUCLEOTIDE SEQUENCE [LARGE SCALE GENOMIC DNA]</scope>
</reference>
<evidence type="ECO:0000313" key="3">
    <source>
        <dbReference type="Proteomes" id="UP000281553"/>
    </source>
</evidence>
<protein>
    <submittedName>
        <fullName evidence="2">Uncharacterized protein</fullName>
    </submittedName>
</protein>
<feature type="compositionally biased region" description="Polar residues" evidence="1">
    <location>
        <begin position="127"/>
        <end position="157"/>
    </location>
</feature>
<evidence type="ECO:0000313" key="2">
    <source>
        <dbReference type="EMBL" id="VDN08698.1"/>
    </source>
</evidence>
<dbReference type="AlphaFoldDB" id="A0A3P7LFI0"/>
<sequence length="157" mass="16849">MDPRLQTGRSKAAFSSAISTVAVFPKDSDGESRSPQPQSNPSSATPTENSDSQTKPGSKRRVKLQLNELANNFVAGASLAQIEVKESPVTAVTPGERSYLLDPRLKRRRVVPLEQPQEHQSPEQHSAPRTTMKSPSDEISGSAMQIAINGTDSGQPA</sequence>
<dbReference type="OrthoDB" id="411372at2759"/>